<dbReference type="InterPro" id="IPR050172">
    <property type="entry name" value="SsuD_RutA_monooxygenase"/>
</dbReference>
<dbReference type="Proteomes" id="UP000324738">
    <property type="component" value="Unassembled WGS sequence"/>
</dbReference>
<keyword evidence="1" id="KW-0285">Flavoprotein</keyword>
<dbReference type="SUPFAM" id="SSF51679">
    <property type="entry name" value="Bacterial luciferase-like"/>
    <property type="match status" value="1"/>
</dbReference>
<keyword evidence="7" id="KW-1185">Reference proteome</keyword>
<dbReference type="CDD" id="cd01094">
    <property type="entry name" value="Alkanesulfonate_monoxygenase"/>
    <property type="match status" value="1"/>
</dbReference>
<name>A0A5B0DXZ7_9HYPH</name>
<dbReference type="InterPro" id="IPR011251">
    <property type="entry name" value="Luciferase-like_dom"/>
</dbReference>
<dbReference type="InterPro" id="IPR036661">
    <property type="entry name" value="Luciferase-like_sf"/>
</dbReference>
<keyword evidence="4" id="KW-0503">Monooxygenase</keyword>
<dbReference type="RefSeq" id="WP_149300194.1">
    <property type="nucleotide sequence ID" value="NZ_VTWH01000002.1"/>
</dbReference>
<evidence type="ECO:0000259" key="5">
    <source>
        <dbReference type="Pfam" id="PF00296"/>
    </source>
</evidence>
<dbReference type="OrthoDB" id="9814695at2"/>
<reference evidence="6 7" key="1">
    <citation type="submission" date="2019-08" db="EMBL/GenBank/DDBJ databases">
        <title>Aureimonas fodiniaquatilis sp. nov., isolated from a coal mine wastewater.</title>
        <authorList>
            <person name="Kim W."/>
        </authorList>
    </citation>
    <scope>NUCLEOTIDE SEQUENCE [LARGE SCALE GENOMIC DNA]</scope>
    <source>
        <strain evidence="6 7">CAU 1482</strain>
    </source>
</reference>
<evidence type="ECO:0000256" key="4">
    <source>
        <dbReference type="ARBA" id="ARBA00023033"/>
    </source>
</evidence>
<comment type="caution">
    <text evidence="6">The sequence shown here is derived from an EMBL/GenBank/DDBJ whole genome shotgun (WGS) entry which is preliminary data.</text>
</comment>
<evidence type="ECO:0000256" key="1">
    <source>
        <dbReference type="ARBA" id="ARBA00022630"/>
    </source>
</evidence>
<dbReference type="EMBL" id="VTWH01000002">
    <property type="protein sequence ID" value="KAA0970882.1"/>
    <property type="molecule type" value="Genomic_DNA"/>
</dbReference>
<dbReference type="Pfam" id="PF00296">
    <property type="entry name" value="Bac_luciferase"/>
    <property type="match status" value="1"/>
</dbReference>
<dbReference type="AlphaFoldDB" id="A0A5B0DXZ7"/>
<evidence type="ECO:0000313" key="7">
    <source>
        <dbReference type="Proteomes" id="UP000324738"/>
    </source>
</evidence>
<gene>
    <name evidence="6" type="ORF">FPY71_10465</name>
</gene>
<accession>A0A5B0DXZ7</accession>
<proteinExistence type="predicted"/>
<evidence type="ECO:0000313" key="6">
    <source>
        <dbReference type="EMBL" id="KAA0970882.1"/>
    </source>
</evidence>
<keyword evidence="3" id="KW-0560">Oxidoreductase</keyword>
<sequence>MALDLFGSLHSGYFSETIAASSKPFDVEHIARVATSHEAAGFDGVLVPFSSTAPDNFLTIAAVAAATQKLRFLISHRPGFVAPTLAARMLATLDQLTGGRLALHLIAGSRNFEQRRDGDYLDHDARFERMEEYLTILRQLWTSEHPIDHVGKYYRFERGLSDVRPVNGQLPVSIGGASPAAIAVAARHADAYPIWAETLGGVSEMISAVRASVPANQQPPRFGLSLRIILGGTEEEAWRNARHAVEKVEEIGLWAKRGYNSPVENTGTKRLLGLVDKGEVLDSRLYTGLARATGAPGSVTALVGTGEQVAQAMWDYRQIGIESFWFRGLDPHRDAEIFGAELIPLLRAQPDAVAQAA</sequence>
<dbReference type="Gene3D" id="3.20.20.30">
    <property type="entry name" value="Luciferase-like domain"/>
    <property type="match status" value="1"/>
</dbReference>
<dbReference type="GO" id="GO:0046306">
    <property type="term" value="P:alkanesulfonate catabolic process"/>
    <property type="evidence" value="ECO:0007669"/>
    <property type="project" value="TreeGrafter"/>
</dbReference>
<evidence type="ECO:0000256" key="2">
    <source>
        <dbReference type="ARBA" id="ARBA00022643"/>
    </source>
</evidence>
<protein>
    <submittedName>
        <fullName evidence="6">LLM class flavin-dependent oxidoreductase</fullName>
    </submittedName>
</protein>
<feature type="domain" description="Luciferase-like" evidence="5">
    <location>
        <begin position="21"/>
        <end position="322"/>
    </location>
</feature>
<dbReference type="PANTHER" id="PTHR42847:SF9">
    <property type="entry name" value="BLL6451 PROTEIN"/>
    <property type="match status" value="1"/>
</dbReference>
<keyword evidence="2" id="KW-0288">FMN</keyword>
<dbReference type="GO" id="GO:0008726">
    <property type="term" value="F:alkanesulfonate monooxygenase activity"/>
    <property type="evidence" value="ECO:0007669"/>
    <property type="project" value="TreeGrafter"/>
</dbReference>
<organism evidence="6 7">
    <name type="scientific">Aureimonas fodinaquatilis</name>
    <dbReference type="NCBI Taxonomy" id="2565783"/>
    <lineage>
        <taxon>Bacteria</taxon>
        <taxon>Pseudomonadati</taxon>
        <taxon>Pseudomonadota</taxon>
        <taxon>Alphaproteobacteria</taxon>
        <taxon>Hyphomicrobiales</taxon>
        <taxon>Aurantimonadaceae</taxon>
        <taxon>Aureimonas</taxon>
    </lineage>
</organism>
<dbReference type="PANTHER" id="PTHR42847">
    <property type="entry name" value="ALKANESULFONATE MONOOXYGENASE"/>
    <property type="match status" value="1"/>
</dbReference>
<evidence type="ECO:0000256" key="3">
    <source>
        <dbReference type="ARBA" id="ARBA00023002"/>
    </source>
</evidence>